<dbReference type="GO" id="GO:0003861">
    <property type="term" value="F:3-isopropylmalate dehydratase activity"/>
    <property type="evidence" value="ECO:0007669"/>
    <property type="project" value="UniProtKB-UniRule"/>
</dbReference>
<gene>
    <name evidence="7" type="primary">leuD</name>
    <name evidence="9" type="ORF">ATCC51562_1398</name>
</gene>
<dbReference type="HAMAP" id="MF_01032">
    <property type="entry name" value="LeuD_type2"/>
    <property type="match status" value="1"/>
</dbReference>
<dbReference type="PANTHER" id="PTHR43345:SF2">
    <property type="entry name" value="3-ISOPROPYLMALATE DEHYDRATASE SMALL SUBUNIT 1"/>
    <property type="match status" value="1"/>
</dbReference>
<evidence type="ECO:0000256" key="3">
    <source>
        <dbReference type="ARBA" id="ARBA00004729"/>
    </source>
</evidence>
<protein>
    <recommendedName>
        <fullName evidence="7">3-isopropylmalate dehydratase small subunit</fullName>
        <ecNumber evidence="7">4.2.1.33</ecNumber>
    </recommendedName>
    <alternativeName>
        <fullName evidence="7">Alpha-IPM isomerase</fullName>
        <shortName evidence="7">IPMI</shortName>
    </alternativeName>
    <alternativeName>
        <fullName evidence="7">Isopropylmalate isomerase</fullName>
    </alternativeName>
</protein>
<dbReference type="eggNOG" id="COG0066">
    <property type="taxonomic scope" value="Bacteria"/>
</dbReference>
<dbReference type="EC" id="4.2.1.33" evidence="7"/>
<dbReference type="InterPro" id="IPR011827">
    <property type="entry name" value="LeuD_type2/HacB/DmdB"/>
</dbReference>
<dbReference type="NCBIfam" id="TIGR02087">
    <property type="entry name" value="LEUD_arch"/>
    <property type="match status" value="1"/>
</dbReference>
<dbReference type="PANTHER" id="PTHR43345">
    <property type="entry name" value="3-ISOPROPYLMALATE DEHYDRATASE SMALL SUBUNIT 2-RELATED-RELATED"/>
    <property type="match status" value="1"/>
</dbReference>
<name>U2F6C5_9BACT</name>
<evidence type="ECO:0000256" key="5">
    <source>
        <dbReference type="ARBA" id="ARBA00011271"/>
    </source>
</evidence>
<feature type="domain" description="Aconitase A/isopropylmalate dehydratase small subunit swivel" evidence="8">
    <location>
        <begin position="61"/>
        <end position="132"/>
    </location>
</feature>
<keyword evidence="7" id="KW-0028">Amino-acid biosynthesis</keyword>
<dbReference type="CDD" id="cd01577">
    <property type="entry name" value="IPMI_Swivel"/>
    <property type="match status" value="1"/>
</dbReference>
<comment type="similarity">
    <text evidence="4 7">Belongs to the LeuD family. LeuD type 2 subfamily.</text>
</comment>
<dbReference type="InterPro" id="IPR000573">
    <property type="entry name" value="AconitaseA/IPMdHydase_ssu_swvl"/>
</dbReference>
<keyword evidence="7" id="KW-0100">Branched-chain amino acid biosynthesis</keyword>
<dbReference type="InterPro" id="IPR015928">
    <property type="entry name" value="Aconitase/3IPM_dehydase_swvl"/>
</dbReference>
<dbReference type="PATRIC" id="fig|1242969.3.peg.1401"/>
<sequence>MGRKFYSPFDELFSYFWLKSRKFKKGETMNKVWKFGDNIDTDIIIAARYLNTSDENILAKHIMEDADPNFSAKIDKGDIIVAGENFGCGSSREHAPIALKAAGIGAVIAKSYARIFYRNSFNTGLLILEIKETDEINEGDELKIDVDNGAIINLTSGKEYKFSPIPPFMQELLNAGGLIEYAKVKLD</sequence>
<dbReference type="SUPFAM" id="SSF52016">
    <property type="entry name" value="LeuD/IlvD-like"/>
    <property type="match status" value="1"/>
</dbReference>
<dbReference type="GO" id="GO:0009098">
    <property type="term" value="P:L-leucine biosynthetic process"/>
    <property type="evidence" value="ECO:0007669"/>
    <property type="project" value="UniProtKB-UniRule"/>
</dbReference>
<evidence type="ECO:0000256" key="7">
    <source>
        <dbReference type="HAMAP-Rule" id="MF_01032"/>
    </source>
</evidence>
<keyword evidence="7" id="KW-0432">Leucine biosynthesis</keyword>
<dbReference type="Gene3D" id="3.20.19.10">
    <property type="entry name" value="Aconitase, domain 4"/>
    <property type="match status" value="1"/>
</dbReference>
<dbReference type="FunFam" id="3.20.19.10:FF:000007">
    <property type="entry name" value="Isopropylmalate/citramalate isomerase small subunit"/>
    <property type="match status" value="1"/>
</dbReference>
<evidence type="ECO:0000259" key="8">
    <source>
        <dbReference type="Pfam" id="PF00694"/>
    </source>
</evidence>
<comment type="catalytic activity">
    <reaction evidence="1 7">
        <text>(2R,3S)-3-isopropylmalate = (2S)-2-isopropylmalate</text>
        <dbReference type="Rhea" id="RHEA:32287"/>
        <dbReference type="ChEBI" id="CHEBI:1178"/>
        <dbReference type="ChEBI" id="CHEBI:35121"/>
        <dbReference type="EC" id="4.2.1.33"/>
    </reaction>
</comment>
<keyword evidence="6 7" id="KW-0456">Lyase</keyword>
<evidence type="ECO:0000313" key="10">
    <source>
        <dbReference type="Proteomes" id="UP000016627"/>
    </source>
</evidence>
<organism evidence="9 10">
    <name type="scientific">Campylobacter concisus ATCC 51562</name>
    <dbReference type="NCBI Taxonomy" id="1242969"/>
    <lineage>
        <taxon>Bacteria</taxon>
        <taxon>Pseudomonadati</taxon>
        <taxon>Campylobacterota</taxon>
        <taxon>Epsilonproteobacteria</taxon>
        <taxon>Campylobacterales</taxon>
        <taxon>Campylobacteraceae</taxon>
        <taxon>Campylobacter</taxon>
    </lineage>
</organism>
<dbReference type="Pfam" id="PF00694">
    <property type="entry name" value="Aconitase_C"/>
    <property type="match status" value="1"/>
</dbReference>
<evidence type="ECO:0000256" key="6">
    <source>
        <dbReference type="ARBA" id="ARBA00023239"/>
    </source>
</evidence>
<evidence type="ECO:0000256" key="4">
    <source>
        <dbReference type="ARBA" id="ARBA00009869"/>
    </source>
</evidence>
<reference evidence="9 10" key="1">
    <citation type="journal article" date="2013" name="BMC Genomics">
        <title>Comparative genomics of Campylobacter concisus isolates reveals genetic diversity and provides insights into disease association.</title>
        <authorList>
            <person name="Deshpande N.P."/>
            <person name="Kaakoush N.O."/>
            <person name="Wilkins M.R."/>
            <person name="Mitchell H.M."/>
        </authorList>
    </citation>
    <scope>NUCLEOTIDE SEQUENCE [LARGE SCALE GENOMIC DNA]</scope>
    <source>
        <strain evidence="9 10">ATCC 51562</strain>
    </source>
</reference>
<evidence type="ECO:0000256" key="1">
    <source>
        <dbReference type="ARBA" id="ARBA00000491"/>
    </source>
</evidence>
<dbReference type="UniPathway" id="UPA00048">
    <property type="reaction ID" value="UER00071"/>
</dbReference>
<dbReference type="InterPro" id="IPR050075">
    <property type="entry name" value="LeuD"/>
</dbReference>
<dbReference type="AlphaFoldDB" id="U2F6C5"/>
<comment type="pathway">
    <text evidence="3 7">Amino-acid biosynthesis; L-leucine biosynthesis; L-leucine from 3-methyl-2-oxobutanoate: step 2/4.</text>
</comment>
<evidence type="ECO:0000313" key="9">
    <source>
        <dbReference type="EMBL" id="ERJ25480.1"/>
    </source>
</evidence>
<comment type="function">
    <text evidence="2 7">Catalyzes the isomerization between 2-isopropylmalate and 3-isopropylmalate, via the formation of 2-isopropylmaleate.</text>
</comment>
<dbReference type="InterPro" id="IPR033940">
    <property type="entry name" value="IPMI_Swivel"/>
</dbReference>
<comment type="subunit">
    <text evidence="5 7">Heterodimer of LeuC and LeuD.</text>
</comment>
<comment type="caution">
    <text evidence="9">The sequence shown here is derived from an EMBL/GenBank/DDBJ whole genome shotgun (WGS) entry which is preliminary data.</text>
</comment>
<dbReference type="EMBL" id="ANNI01000008">
    <property type="protein sequence ID" value="ERJ25480.1"/>
    <property type="molecule type" value="Genomic_DNA"/>
</dbReference>
<accession>U2F6C5</accession>
<proteinExistence type="inferred from homology"/>
<evidence type="ECO:0000256" key="2">
    <source>
        <dbReference type="ARBA" id="ARBA00002695"/>
    </source>
</evidence>
<dbReference type="Proteomes" id="UP000016627">
    <property type="component" value="Unassembled WGS sequence"/>
</dbReference>